<gene>
    <name evidence="2" type="ORF">DFQ27_003405</name>
</gene>
<dbReference type="AlphaFoldDB" id="A0A9P6Q4Y9"/>
<accession>A0A9P6Q4Y9</accession>
<evidence type="ECO:0000256" key="1">
    <source>
        <dbReference type="SAM" id="SignalP"/>
    </source>
</evidence>
<evidence type="ECO:0000313" key="2">
    <source>
        <dbReference type="EMBL" id="KAG0260708.1"/>
    </source>
</evidence>
<organism evidence="2 3">
    <name type="scientific">Actinomortierella ambigua</name>
    <dbReference type="NCBI Taxonomy" id="1343610"/>
    <lineage>
        <taxon>Eukaryota</taxon>
        <taxon>Fungi</taxon>
        <taxon>Fungi incertae sedis</taxon>
        <taxon>Mucoromycota</taxon>
        <taxon>Mortierellomycotina</taxon>
        <taxon>Mortierellomycetes</taxon>
        <taxon>Mortierellales</taxon>
        <taxon>Mortierellaceae</taxon>
        <taxon>Actinomortierella</taxon>
    </lineage>
</organism>
<dbReference type="EMBL" id="JAAAJB010000240">
    <property type="protein sequence ID" value="KAG0260708.1"/>
    <property type="molecule type" value="Genomic_DNA"/>
</dbReference>
<comment type="caution">
    <text evidence="2">The sequence shown here is derived from an EMBL/GenBank/DDBJ whole genome shotgun (WGS) entry which is preliminary data.</text>
</comment>
<protein>
    <submittedName>
        <fullName evidence="2">Uncharacterized protein</fullName>
    </submittedName>
</protein>
<feature type="chain" id="PRO_5040467240" evidence="1">
    <location>
        <begin position="24"/>
        <end position="171"/>
    </location>
</feature>
<feature type="signal peptide" evidence="1">
    <location>
        <begin position="1"/>
        <end position="23"/>
    </location>
</feature>
<evidence type="ECO:0000313" key="3">
    <source>
        <dbReference type="Proteomes" id="UP000807716"/>
    </source>
</evidence>
<sequence length="171" mass="16509">MFSAKFLSSSILAFALAVGSVLGVPILDDAAFGDPMMAGGFGGPTGFGGMGALGPMASPGGGGFVGSNNGLPPLNVPVTPLAIFPQTDVIPSTSVYPVVSVFPTMYNDYSIYGPPYVPYGPGGPGYGGPGYGGAGYGGFEGYGLGGADIGMFGGGLGGGLGGGSWGGAMPF</sequence>
<reference evidence="2" key="1">
    <citation type="journal article" date="2020" name="Fungal Divers.">
        <title>Resolving the Mortierellaceae phylogeny through synthesis of multi-gene phylogenetics and phylogenomics.</title>
        <authorList>
            <person name="Vandepol N."/>
            <person name="Liber J."/>
            <person name="Desiro A."/>
            <person name="Na H."/>
            <person name="Kennedy M."/>
            <person name="Barry K."/>
            <person name="Grigoriev I.V."/>
            <person name="Miller A.N."/>
            <person name="O'Donnell K."/>
            <person name="Stajich J.E."/>
            <person name="Bonito G."/>
        </authorList>
    </citation>
    <scope>NUCLEOTIDE SEQUENCE</scope>
    <source>
        <strain evidence="2">BC1065</strain>
    </source>
</reference>
<keyword evidence="3" id="KW-1185">Reference proteome</keyword>
<dbReference type="OrthoDB" id="2448394at2759"/>
<name>A0A9P6Q4Y9_9FUNG</name>
<keyword evidence="1" id="KW-0732">Signal</keyword>
<dbReference type="Proteomes" id="UP000807716">
    <property type="component" value="Unassembled WGS sequence"/>
</dbReference>
<proteinExistence type="predicted"/>